<sequence>MGSKNVGEDLALVGVWLTVMADIFAAVGATVLAEPAANSDSNGKAQKQLDEMMAQLKEQKKILQKQQIQFQLMQMQMEVRELEQQVKERKK</sequence>
<accession>A0A3M8BXG1</accession>
<dbReference type="EMBL" id="RHHR01000047">
    <property type="protein sequence ID" value="RNB68044.1"/>
    <property type="molecule type" value="Genomic_DNA"/>
</dbReference>
<reference evidence="2 3" key="1">
    <citation type="submission" date="2018-10" db="EMBL/GenBank/DDBJ databases">
        <title>Phylogenomics of Brevibacillus.</title>
        <authorList>
            <person name="Dunlap C."/>
        </authorList>
    </citation>
    <scope>NUCLEOTIDE SEQUENCE [LARGE SCALE GENOMIC DNA]</scope>
    <source>
        <strain evidence="2 3">JCM 12215</strain>
    </source>
</reference>
<gene>
    <name evidence="2" type="ORF">EDM52_21390</name>
</gene>
<evidence type="ECO:0000313" key="3">
    <source>
        <dbReference type="Proteomes" id="UP000282028"/>
    </source>
</evidence>
<dbReference type="Proteomes" id="UP000282028">
    <property type="component" value="Unassembled WGS sequence"/>
</dbReference>
<keyword evidence="3" id="KW-1185">Reference proteome</keyword>
<evidence type="ECO:0000256" key="1">
    <source>
        <dbReference type="SAM" id="Coils"/>
    </source>
</evidence>
<evidence type="ECO:0000313" key="2">
    <source>
        <dbReference type="EMBL" id="RNB68044.1"/>
    </source>
</evidence>
<dbReference type="AlphaFoldDB" id="A0A3M8BXG1"/>
<organism evidence="2 3">
    <name type="scientific">Brevibacillus invocatus</name>
    <dbReference type="NCBI Taxonomy" id="173959"/>
    <lineage>
        <taxon>Bacteria</taxon>
        <taxon>Bacillati</taxon>
        <taxon>Bacillota</taxon>
        <taxon>Bacilli</taxon>
        <taxon>Bacillales</taxon>
        <taxon>Paenibacillaceae</taxon>
        <taxon>Brevibacillus</taxon>
    </lineage>
</organism>
<comment type="caution">
    <text evidence="2">The sequence shown here is derived from an EMBL/GenBank/DDBJ whole genome shotgun (WGS) entry which is preliminary data.</text>
</comment>
<keyword evidence="1" id="KW-0175">Coiled coil</keyword>
<feature type="coiled-coil region" evidence="1">
    <location>
        <begin position="42"/>
        <end position="85"/>
    </location>
</feature>
<protein>
    <submittedName>
        <fullName evidence="2">Uncharacterized protein</fullName>
    </submittedName>
</protein>
<proteinExistence type="predicted"/>
<dbReference type="RefSeq" id="WP_122910965.1">
    <property type="nucleotide sequence ID" value="NZ_CBCSBE010000030.1"/>
</dbReference>
<name>A0A3M8BXG1_9BACL</name>